<dbReference type="SUPFAM" id="SSF54862">
    <property type="entry name" value="4Fe-4S ferredoxins"/>
    <property type="match status" value="1"/>
</dbReference>
<evidence type="ECO:0000313" key="2">
    <source>
        <dbReference type="EMBL" id="SDF54680.1"/>
    </source>
</evidence>
<dbReference type="InterPro" id="IPR017900">
    <property type="entry name" value="4Fe4S_Fe_S_CS"/>
</dbReference>
<dbReference type="EMBL" id="FNCA01000002">
    <property type="protein sequence ID" value="SDF54680.1"/>
    <property type="molecule type" value="Genomic_DNA"/>
</dbReference>
<evidence type="ECO:0000313" key="3">
    <source>
        <dbReference type="Proteomes" id="UP000199259"/>
    </source>
</evidence>
<comment type="caution">
    <text evidence="2">The sequence shown here is derived from an EMBL/GenBank/DDBJ whole genome shotgun (WGS) entry which is preliminary data.</text>
</comment>
<proteinExistence type="predicted"/>
<feature type="domain" description="4Fe-4S ferredoxin-type" evidence="1">
    <location>
        <begin position="87"/>
        <end position="115"/>
    </location>
</feature>
<dbReference type="Pfam" id="PF00037">
    <property type="entry name" value="Fer4"/>
    <property type="match status" value="2"/>
</dbReference>
<dbReference type="InterPro" id="IPR027417">
    <property type="entry name" value="P-loop_NTPase"/>
</dbReference>
<name>A0A7Z7FDP0_9EURY</name>
<gene>
    <name evidence="2" type="ORF">SAMN04488589_0844</name>
</gene>
<dbReference type="PROSITE" id="PS00198">
    <property type="entry name" value="4FE4S_FER_1"/>
    <property type="match status" value="1"/>
</dbReference>
<protein>
    <submittedName>
        <fullName evidence="2">MinD superfamily P-loop ATPase, contains an inserted ferredoxin domain</fullName>
    </submittedName>
</protein>
<dbReference type="Gene3D" id="3.40.50.300">
    <property type="entry name" value="P-loop containing nucleotide triphosphate hydrolases"/>
    <property type="match status" value="1"/>
</dbReference>
<accession>A0A7Z7FDP0</accession>
<dbReference type="Pfam" id="PF01656">
    <property type="entry name" value="CbiA"/>
    <property type="match status" value="1"/>
</dbReference>
<feature type="domain" description="4Fe-4S ferredoxin-type" evidence="1">
    <location>
        <begin position="57"/>
        <end position="86"/>
    </location>
</feature>
<dbReference type="PROSITE" id="PS51379">
    <property type="entry name" value="4FE4S_FER_2"/>
    <property type="match status" value="2"/>
</dbReference>
<dbReference type="GO" id="GO:0016491">
    <property type="term" value="F:oxidoreductase activity"/>
    <property type="evidence" value="ECO:0007669"/>
    <property type="project" value="UniProtKB-ARBA"/>
</dbReference>
<dbReference type="InterPro" id="IPR017896">
    <property type="entry name" value="4Fe4S_Fe-S-bd"/>
</dbReference>
<dbReference type="Proteomes" id="UP000199259">
    <property type="component" value="Unassembled WGS sequence"/>
</dbReference>
<dbReference type="SUPFAM" id="SSF52540">
    <property type="entry name" value="P-loop containing nucleoside triphosphate hydrolases"/>
    <property type="match status" value="1"/>
</dbReference>
<dbReference type="Gene3D" id="3.30.70.20">
    <property type="match status" value="1"/>
</dbReference>
<keyword evidence="3" id="KW-1185">Reference proteome</keyword>
<reference evidence="2 3" key="1">
    <citation type="submission" date="2016-10" db="EMBL/GenBank/DDBJ databases">
        <authorList>
            <person name="Varghese N."/>
            <person name="Submissions S."/>
        </authorList>
    </citation>
    <scope>NUCLEOTIDE SEQUENCE [LARGE SCALE GENOMIC DNA]</scope>
    <source>
        <strain evidence="2 3">PL 12/M</strain>
    </source>
</reference>
<dbReference type="PANTHER" id="PTHR43063:SF1">
    <property type="entry name" value="4FE-4S CLUSTER CONTAINING PARA FAMILY ATPASE PROTEIN"/>
    <property type="match status" value="1"/>
</dbReference>
<dbReference type="OrthoDB" id="65817at2157"/>
<dbReference type="PANTHER" id="PTHR43063">
    <property type="entry name" value="4FE-4S CLUSTER CONTAINING PARA FAMILY ATPASE PROTEIN"/>
    <property type="match status" value="1"/>
</dbReference>
<sequence>MKIAIASGKGGTGKTTVAVNFALAIGDAQLFDCDVEEPNCNLFLGLDLEKQEDVSIAVPEINTEKCSLCGSCVEFCHYNAIAKLPRSVMIFPKLCHGCGGCHIVCPENAISEIKRPIGMIEKGVDPGSGISFFQGTLGIGEPMATPVIRRLQAHMDENKVAVVDSPPGTACPVIATVGEMDYCVLVTEPTPFGLNDLILAVNVVRQLEVPLGVIINRHGSGDDSVEEYCYSENIPILMKIPYDREIAVLYSEGIPFVQRMPQWKEKFRSLYEKICFISSENTSQYSCSGVRNQW</sequence>
<dbReference type="InterPro" id="IPR002586">
    <property type="entry name" value="CobQ/CobB/MinD/ParA_Nub-bd_dom"/>
</dbReference>
<dbReference type="RefSeq" id="WP_091708961.1">
    <property type="nucleotide sequence ID" value="NZ_FNCA01000002.1"/>
</dbReference>
<organism evidence="2 3">
    <name type="scientific">Methanolobus vulcani</name>
    <dbReference type="NCBI Taxonomy" id="38026"/>
    <lineage>
        <taxon>Archaea</taxon>
        <taxon>Methanobacteriati</taxon>
        <taxon>Methanobacteriota</taxon>
        <taxon>Stenosarchaea group</taxon>
        <taxon>Methanomicrobia</taxon>
        <taxon>Methanosarcinales</taxon>
        <taxon>Methanosarcinaceae</taxon>
        <taxon>Methanolobus</taxon>
    </lineage>
</organism>
<dbReference type="CDD" id="cd03110">
    <property type="entry name" value="SIMIBI_bact_arch"/>
    <property type="match status" value="1"/>
</dbReference>
<evidence type="ECO:0000259" key="1">
    <source>
        <dbReference type="PROSITE" id="PS51379"/>
    </source>
</evidence>
<dbReference type="AlphaFoldDB" id="A0A7Z7FDP0"/>